<dbReference type="SMART" id="SM00643">
    <property type="entry name" value="C345C"/>
    <property type="match status" value="2"/>
</dbReference>
<dbReference type="EMBL" id="CALNXI010003702">
    <property type="protein sequence ID" value="CAH3194077.1"/>
    <property type="molecule type" value="Genomic_DNA"/>
</dbReference>
<evidence type="ECO:0000313" key="6">
    <source>
        <dbReference type="EMBL" id="CAH3194077.1"/>
    </source>
</evidence>
<keyword evidence="3" id="KW-1015">Disulfide bond</keyword>
<name>A0ABN8SSD6_9CNID</name>
<dbReference type="PANTHER" id="PTHR11844">
    <property type="entry name" value="METALLOPROTEASE INHIBITOR"/>
    <property type="match status" value="1"/>
</dbReference>
<organism evidence="6 7">
    <name type="scientific">Porites evermanni</name>
    <dbReference type="NCBI Taxonomy" id="104178"/>
    <lineage>
        <taxon>Eukaryota</taxon>
        <taxon>Metazoa</taxon>
        <taxon>Cnidaria</taxon>
        <taxon>Anthozoa</taxon>
        <taxon>Hexacorallia</taxon>
        <taxon>Scleractinia</taxon>
        <taxon>Fungiina</taxon>
        <taxon>Poritidae</taxon>
        <taxon>Porites</taxon>
    </lineage>
</organism>
<accession>A0ABN8SSD6</accession>
<feature type="region of interest" description="Disordered" evidence="4">
    <location>
        <begin position="666"/>
        <end position="697"/>
    </location>
</feature>
<evidence type="ECO:0000256" key="4">
    <source>
        <dbReference type="SAM" id="MobiDB-lite"/>
    </source>
</evidence>
<protein>
    <recommendedName>
        <fullName evidence="5">NTR domain-containing protein</fullName>
    </recommendedName>
</protein>
<comment type="caution">
    <text evidence="6">The sequence shown here is derived from an EMBL/GenBank/DDBJ whole genome shotgun (WGS) entry which is preliminary data.</text>
</comment>
<dbReference type="InterPro" id="IPR018933">
    <property type="entry name" value="Netrin_module_non-TIMP"/>
</dbReference>
<keyword evidence="2" id="KW-0964">Secreted</keyword>
<evidence type="ECO:0000259" key="5">
    <source>
        <dbReference type="PROSITE" id="PS50189"/>
    </source>
</evidence>
<dbReference type="InterPro" id="IPR001134">
    <property type="entry name" value="Netrin_domain"/>
</dbReference>
<dbReference type="Gene3D" id="2.40.50.120">
    <property type="match status" value="2"/>
</dbReference>
<dbReference type="InterPro" id="IPR008993">
    <property type="entry name" value="TIMP-like_OB-fold"/>
</dbReference>
<feature type="compositionally biased region" description="Low complexity" evidence="4">
    <location>
        <begin position="1169"/>
        <end position="1182"/>
    </location>
</feature>
<comment type="subcellular location">
    <subcellularLocation>
        <location evidence="1">Secreted</location>
    </subcellularLocation>
</comment>
<keyword evidence="7" id="KW-1185">Reference proteome</keyword>
<dbReference type="SUPFAM" id="SSF50242">
    <property type="entry name" value="TIMP-like"/>
    <property type="match status" value="2"/>
</dbReference>
<dbReference type="InterPro" id="IPR001820">
    <property type="entry name" value="TIMP"/>
</dbReference>
<evidence type="ECO:0000256" key="2">
    <source>
        <dbReference type="ARBA" id="ARBA00022525"/>
    </source>
</evidence>
<dbReference type="Proteomes" id="UP001159427">
    <property type="component" value="Unassembled WGS sequence"/>
</dbReference>
<gene>
    <name evidence="6" type="ORF">PEVE_00027137</name>
</gene>
<dbReference type="Pfam" id="PF01759">
    <property type="entry name" value="NTR"/>
    <property type="match status" value="2"/>
</dbReference>
<evidence type="ECO:0000256" key="3">
    <source>
        <dbReference type="ARBA" id="ARBA00023157"/>
    </source>
</evidence>
<evidence type="ECO:0000256" key="1">
    <source>
        <dbReference type="ARBA" id="ARBA00004613"/>
    </source>
</evidence>
<feature type="non-terminal residue" evidence="6">
    <location>
        <position position="1985"/>
    </location>
</feature>
<proteinExistence type="predicted"/>
<sequence>MPLANTSDIINVETPPLLQETPAVNSTGTSYEIYPSSSITPKDNFSDSHKIARTTPFSTSFFDESQSTPSSLTGYTLTSPEIFHFPANSFLVSTRKASTATHGSYFSVTGQMIPVSSDHDESVTPFSSIDVRKISTSGLNKILDSAELGHTLARTPILPSNKLSTTEANVLVVRPSFSKWLSLPTDPTEMVSKMTTNAHSIVLGSPERSQAITFGGSIFPLFVTHSIILRPREKLASSSILNESTSSSTKAFEETSMSERHTIQRSNFVSLSVKRAASYYPSSSRDALSTTDNTNMAASEANVATNTSVTTPVSIQEKMVSLNDSLLSNAEQSTALKPQTGSSIFDINSRHPVMSTNSFSRQFKATESRKLLGKISSKLIMTRSARTPPSTVLTSFEASSGPVGSAPLSSDETQSFLLNVRTRSFLPPMETMLFFEPNDVRSGSVLLKTASKSSGLSSFLNPSGHNIAPRSFPSTKKEVDDTRETAELPVEGEGLLRDTIELSSKINTLTKYVHASKGQDVNTKSTKTISEGISVVKSVRPTKTAIPFEITKKLIIGWPPTPSIALSTSERLKSSTGYSHGRLSRSVFPTIVSGLPKEALTKSTYSFEREMSSRPSPSLQLLPTLSKIPTPLDEAKLLLPSPSINLSSTGTGFTITPLSPSSYFSPFTKSQHSTGRSEDIESGDVSISLSKEEPPSSITTKDTLIMYSKNPPSTLHLAHPSSAIEEGSLFQSAILTSVLRNQPVLSSPYPQFNSTPREVRTNMQSNDISSYIVPITTSLSSRTTLAPKEEGSITSKDSGFLRNSIMKQNLVNNETDSFNSSLLRERVSSSVTESTQVIKGKETLKIEWLPRSSLSQNVLSSWYKVPSGTLKDDVKATQIDSFMRPLPGQAITSSTKMQFRSTQSELESESVATSLSRTNIPMSASKNSTPEATVLFSPSIPSEIHFNLPLSPKMGSKQKGEAIKATLSSFSGPSSVESIRPSSYSAVNEEALPRRKEYVTIASFRRRTPPVTEGVFTYSVLSLKSMSTRKYKQLSTGTSFSNLTPMLNGFTTSFLGHTSLVSSQRYPLSSKSIEYLRSLSVPSQKELSPNPPSPNKTTREYEKTLIAPALSTEFSFFEHSAVSQTLKDVGPFFPSVKRNEAVAESLDFSLASGSSQSFLDLKFPPIQRSSSSDFESSTASLSRLPKVPMNANSSSSAKEHVTSSSPLTKRMQISLSRNLNSSTNADHVKQTVLDEKIPPWQAAISPTLTQFSSTEVEKDTMSYMAPFTTSLPQLTPSSMYAQLILTRQQSKSIGKDYVRRLMSSQPTQFLTLSGVRPAGKMITSVSQKDKIFTFEYFNSRPADESSTNNVNSIASSSVGVSFSLAMPDETTNTWVLRQSKTAPNRLIMMNLTSLISATIGENTVSQNVVSLTSHPNLSSKSPQFRLGAIQPTRITISPEAPVNPTSKQITLSLTSLPIKGNLTSLVINLTNTSSLKSIVSSTYLRTILSSKKGNATAIISPEGSLMSKDEHFTAGRSSIRNSSVLYMEIFTSKSLVSFSRSLDSTIVNQPFTASLTQQISTRKKSKHELILKTSSSIPWFTNGKLSPSSLAKDDVASSPIAGESSRLVADSVKPTTMNEAAVSANTILHEEKHRCDPCVNRIRLTRAYCIGDFVVHVRILTEGINELSLDTNYRISIINIFKMNSSSLPTFRSVWILRNLCSCPLLRPGKQYLLTGKMTRLAGNTKIIAEVSRESYVEEWTRSMLTRMEEIKSKRCSLIRTTWMTTSMGTKPESTSAKCPPCDLDQRLREKYCGSDYAIIVRVRSQEIVNGNHTLYLVNVKKVFKKNQRMKKKLDIRFNNKTCDCKPKLSFKREYLVIGNHNVTIRKMASLELDRQSFLAEWDETLENEMNQMADSCLRNSVVVTPRLTNSLQIITGIKTSATFKISAPTGKYATISSPAAASPPVTVTHNYTTKLSVTASKAGNRCDPCVNQMKRAGAYCISDF</sequence>
<dbReference type="PANTHER" id="PTHR11844:SF33">
    <property type="entry name" value="TISSUE INHIBITOR OF METALLOPROTEINASE"/>
    <property type="match status" value="1"/>
</dbReference>
<feature type="domain" description="NTR" evidence="5">
    <location>
        <begin position="1635"/>
        <end position="1756"/>
    </location>
</feature>
<feature type="region of interest" description="Disordered" evidence="4">
    <location>
        <begin position="1167"/>
        <end position="1209"/>
    </location>
</feature>
<dbReference type="PROSITE" id="PS50189">
    <property type="entry name" value="NTR"/>
    <property type="match status" value="2"/>
</dbReference>
<feature type="region of interest" description="Disordered" evidence="4">
    <location>
        <begin position="391"/>
        <end position="411"/>
    </location>
</feature>
<reference evidence="6 7" key="1">
    <citation type="submission" date="2022-05" db="EMBL/GenBank/DDBJ databases">
        <authorList>
            <consortium name="Genoscope - CEA"/>
            <person name="William W."/>
        </authorList>
    </citation>
    <scope>NUCLEOTIDE SEQUENCE [LARGE SCALE GENOMIC DNA]</scope>
</reference>
<feature type="domain" description="NTR" evidence="5">
    <location>
        <begin position="1775"/>
        <end position="1897"/>
    </location>
</feature>
<evidence type="ECO:0000313" key="7">
    <source>
        <dbReference type="Proteomes" id="UP001159427"/>
    </source>
</evidence>
<feature type="compositionally biased region" description="Polar residues" evidence="4">
    <location>
        <begin position="1190"/>
        <end position="1209"/>
    </location>
</feature>